<keyword evidence="3" id="KW-1185">Reference proteome</keyword>
<reference evidence="2 3" key="1">
    <citation type="submission" date="2019-03" db="EMBL/GenBank/DDBJ databases">
        <title>First draft genome of Liparis tanakae, snailfish: a comprehensive survey of snailfish specific genes.</title>
        <authorList>
            <person name="Kim W."/>
            <person name="Song I."/>
            <person name="Jeong J.-H."/>
            <person name="Kim D."/>
            <person name="Kim S."/>
            <person name="Ryu S."/>
            <person name="Song J.Y."/>
            <person name="Lee S.K."/>
        </authorList>
    </citation>
    <scope>NUCLEOTIDE SEQUENCE [LARGE SCALE GENOMIC DNA]</scope>
    <source>
        <tissue evidence="2">Muscle</tissue>
    </source>
</reference>
<dbReference type="AlphaFoldDB" id="A0A4Z2IN12"/>
<feature type="region of interest" description="Disordered" evidence="1">
    <location>
        <begin position="1"/>
        <end position="26"/>
    </location>
</feature>
<feature type="compositionally biased region" description="Basic residues" evidence="1">
    <location>
        <begin position="11"/>
        <end position="24"/>
    </location>
</feature>
<organism evidence="2 3">
    <name type="scientific">Liparis tanakae</name>
    <name type="common">Tanaka's snailfish</name>
    <dbReference type="NCBI Taxonomy" id="230148"/>
    <lineage>
        <taxon>Eukaryota</taxon>
        <taxon>Metazoa</taxon>
        <taxon>Chordata</taxon>
        <taxon>Craniata</taxon>
        <taxon>Vertebrata</taxon>
        <taxon>Euteleostomi</taxon>
        <taxon>Actinopterygii</taxon>
        <taxon>Neopterygii</taxon>
        <taxon>Teleostei</taxon>
        <taxon>Neoteleostei</taxon>
        <taxon>Acanthomorphata</taxon>
        <taxon>Eupercaria</taxon>
        <taxon>Perciformes</taxon>
        <taxon>Cottioidei</taxon>
        <taxon>Cottales</taxon>
        <taxon>Liparidae</taxon>
        <taxon>Liparis</taxon>
    </lineage>
</organism>
<protein>
    <submittedName>
        <fullName evidence="2">Uncharacterized protein</fullName>
    </submittedName>
</protein>
<gene>
    <name evidence="2" type="ORF">EYF80_011138</name>
</gene>
<name>A0A4Z2IN12_9TELE</name>
<accession>A0A4Z2IN12</accession>
<comment type="caution">
    <text evidence="2">The sequence shown here is derived from an EMBL/GenBank/DDBJ whole genome shotgun (WGS) entry which is preliminary data.</text>
</comment>
<dbReference type="EMBL" id="SRLO01000072">
    <property type="protein sequence ID" value="TNN78543.1"/>
    <property type="molecule type" value="Genomic_DNA"/>
</dbReference>
<sequence length="101" mass="11250">MENNAGEIGLKRRSAHIRPGKKRKDGIGEVTGVHNACYPQKTMAAVPEAILIRKYTVCNKQKNRRLVRNNVCFSDYWCFLIIGRNNGVAPKANMATCSNTA</sequence>
<proteinExistence type="predicted"/>
<dbReference type="Proteomes" id="UP000314294">
    <property type="component" value="Unassembled WGS sequence"/>
</dbReference>
<evidence type="ECO:0000313" key="2">
    <source>
        <dbReference type="EMBL" id="TNN78543.1"/>
    </source>
</evidence>
<evidence type="ECO:0000256" key="1">
    <source>
        <dbReference type="SAM" id="MobiDB-lite"/>
    </source>
</evidence>
<evidence type="ECO:0000313" key="3">
    <source>
        <dbReference type="Proteomes" id="UP000314294"/>
    </source>
</evidence>